<dbReference type="SMART" id="SM00331">
    <property type="entry name" value="PP2C_SIG"/>
    <property type="match status" value="1"/>
</dbReference>
<dbReference type="InterPro" id="IPR052016">
    <property type="entry name" value="Bact_Sigma-Reg"/>
</dbReference>
<dbReference type="EMBL" id="WBMR01000126">
    <property type="protein sequence ID" value="KAB2371333.1"/>
    <property type="molecule type" value="Genomic_DNA"/>
</dbReference>
<dbReference type="PANTHER" id="PTHR43156">
    <property type="entry name" value="STAGE II SPORULATION PROTEIN E-RELATED"/>
    <property type="match status" value="1"/>
</dbReference>
<evidence type="ECO:0000313" key="5">
    <source>
        <dbReference type="Proteomes" id="UP000483004"/>
    </source>
</evidence>
<feature type="domain" description="PPM-type phosphatase" evidence="3">
    <location>
        <begin position="188"/>
        <end position="403"/>
    </location>
</feature>
<dbReference type="Gene3D" id="3.60.40.10">
    <property type="entry name" value="PPM-type phosphatase domain"/>
    <property type="match status" value="1"/>
</dbReference>
<dbReference type="PANTHER" id="PTHR43156:SF2">
    <property type="entry name" value="STAGE II SPORULATION PROTEIN E"/>
    <property type="match status" value="1"/>
</dbReference>
<gene>
    <name evidence="4" type="ORF">F9B16_32450</name>
</gene>
<dbReference type="GO" id="GO:0016791">
    <property type="term" value="F:phosphatase activity"/>
    <property type="evidence" value="ECO:0007669"/>
    <property type="project" value="TreeGrafter"/>
</dbReference>
<organism evidence="4 5">
    <name type="scientific">Actinomadura montaniterrae</name>
    <dbReference type="NCBI Taxonomy" id="1803903"/>
    <lineage>
        <taxon>Bacteria</taxon>
        <taxon>Bacillati</taxon>
        <taxon>Actinomycetota</taxon>
        <taxon>Actinomycetes</taxon>
        <taxon>Streptosporangiales</taxon>
        <taxon>Thermomonosporaceae</taxon>
        <taxon>Actinomadura</taxon>
    </lineage>
</organism>
<reference evidence="4 5" key="1">
    <citation type="submission" date="2019-09" db="EMBL/GenBank/DDBJ databases">
        <title>Actinomadura physcomitrii sp. nov., a novel actinomycete isolated from moss [Physcomitrium sphaericum (Ludw) Fuernr].</title>
        <authorList>
            <person name="Liu C."/>
            <person name="Zhuang X."/>
        </authorList>
    </citation>
    <scope>NUCLEOTIDE SEQUENCE [LARGE SCALE GENOMIC DNA]</scope>
    <source>
        <strain evidence="4 5">CYP1-1B</strain>
    </source>
</reference>
<dbReference type="Pfam" id="PF07228">
    <property type="entry name" value="SpoIIE"/>
    <property type="match status" value="1"/>
</dbReference>
<accession>A0A6L3VPW5</accession>
<sequence>MREPVPSRPGRGDASASLEKAIWSARPDELVAAATAELARHWPGARAEVLLIDYRQAFLVPAVRGAAETFGRDPAAEDVPLDNTGPGRAFAGQRPDRERSGRIGGRLLHLPLTVQGERLGVLTVRVPGEAGAEEAEPAWLAPAADALARAMKIADAATDLFRRIRRRTRMTVAAEMQWDLLPPLSRDTAGFSLAGQLEPAYAVWGDNFDWTASRDRLTLTVSNGMGTGTSAAALTHLAVSALRNARRSGADIAEQAVVADQSVYALHRGELSVGTLLMEFELATGRVRAVDAGSPKLYRMRGNLTEAIEFDEQLPLGMFGDSRYVVEEFAVERGDRLVIVSDGVHQALSPDGQPYGAVALLHALRDTRLQSPPEAVRALIRHYLAYYEGGEPADDAVIVCVDWDGAPEARGPEAGDSRAEGGDSRADPGRVSGGA</sequence>
<evidence type="ECO:0000256" key="2">
    <source>
        <dbReference type="SAM" id="MobiDB-lite"/>
    </source>
</evidence>
<dbReference type="InterPro" id="IPR036457">
    <property type="entry name" value="PPM-type-like_dom_sf"/>
</dbReference>
<keyword evidence="1" id="KW-0378">Hydrolase</keyword>
<dbReference type="InterPro" id="IPR001932">
    <property type="entry name" value="PPM-type_phosphatase-like_dom"/>
</dbReference>
<feature type="region of interest" description="Disordered" evidence="2">
    <location>
        <begin position="408"/>
        <end position="435"/>
    </location>
</feature>
<proteinExistence type="predicted"/>
<dbReference type="AlphaFoldDB" id="A0A6L3VPW5"/>
<evidence type="ECO:0000313" key="4">
    <source>
        <dbReference type="EMBL" id="KAB2371333.1"/>
    </source>
</evidence>
<dbReference type="Proteomes" id="UP000483004">
    <property type="component" value="Unassembled WGS sequence"/>
</dbReference>
<feature type="region of interest" description="Disordered" evidence="2">
    <location>
        <begin position="74"/>
        <end position="99"/>
    </location>
</feature>
<comment type="caution">
    <text evidence="4">The sequence shown here is derived from an EMBL/GenBank/DDBJ whole genome shotgun (WGS) entry which is preliminary data.</text>
</comment>
<name>A0A6L3VPW5_9ACTN</name>
<evidence type="ECO:0000259" key="3">
    <source>
        <dbReference type="SMART" id="SM00331"/>
    </source>
</evidence>
<keyword evidence="5" id="KW-1185">Reference proteome</keyword>
<dbReference type="SUPFAM" id="SSF81606">
    <property type="entry name" value="PP2C-like"/>
    <property type="match status" value="1"/>
</dbReference>
<feature type="compositionally biased region" description="Basic and acidic residues" evidence="2">
    <location>
        <begin position="410"/>
        <end position="428"/>
    </location>
</feature>
<evidence type="ECO:0000256" key="1">
    <source>
        <dbReference type="ARBA" id="ARBA00022801"/>
    </source>
</evidence>
<dbReference type="OrthoDB" id="4935951at2"/>
<protein>
    <submittedName>
        <fullName evidence="4">Serine/threonine-protein phosphatase</fullName>
    </submittedName>
</protein>